<dbReference type="EMBL" id="CM040995">
    <property type="protein sequence ID" value="MCJ8745191.1"/>
    <property type="molecule type" value="Genomic_DNA"/>
</dbReference>
<gene>
    <name evidence="1" type="ORF">PDJAM_G00127380</name>
</gene>
<dbReference type="Proteomes" id="UP000830395">
    <property type="component" value="Chromosome 21"/>
</dbReference>
<name>A0ACC5ZAW8_9TELE</name>
<comment type="caution">
    <text evidence="1">The sequence shown here is derived from an EMBL/GenBank/DDBJ whole genome shotgun (WGS) entry which is preliminary data.</text>
</comment>
<evidence type="ECO:0000313" key="1">
    <source>
        <dbReference type="EMBL" id="MCJ8745191.1"/>
    </source>
</evidence>
<protein>
    <submittedName>
        <fullName evidence="1">Uncharacterized protein</fullName>
    </submittedName>
</protein>
<feature type="non-terminal residue" evidence="1">
    <location>
        <position position="1"/>
    </location>
</feature>
<reference evidence="1" key="1">
    <citation type="submission" date="2020-02" db="EMBL/GenBank/DDBJ databases">
        <title>Genome sequencing of the panga catfish, Pangasius djambal.</title>
        <authorList>
            <person name="Wen M."/>
            <person name="Zahm M."/>
            <person name="Roques C."/>
            <person name="Cabau C."/>
            <person name="Klopp C."/>
            <person name="Donnadieu C."/>
            <person name="Jouanno E."/>
            <person name="Avarre J.-C."/>
            <person name="Campet M."/>
            <person name="Ha T."/>
            <person name="Dugue R."/>
            <person name="Lampietro C."/>
            <person name="Louis A."/>
            <person name="Herpin A."/>
            <person name="Echchiki A."/>
            <person name="Berthelot C."/>
            <person name="Parey E."/>
            <person name="Roest-Crollius H."/>
            <person name="Braasch I."/>
            <person name="Postlethwait J.H."/>
            <person name="Bobe J."/>
            <person name="Montfort J."/>
            <person name="Bouchez O."/>
            <person name="Begum T."/>
            <person name="Schartl M."/>
            <person name="Gustiano R."/>
            <person name="Guiguen Y."/>
        </authorList>
    </citation>
    <scope>NUCLEOTIDE SEQUENCE</scope>
    <source>
        <strain evidence="1">Pdj_M5554</strain>
    </source>
</reference>
<proteinExistence type="predicted"/>
<evidence type="ECO:0000313" key="2">
    <source>
        <dbReference type="Proteomes" id="UP000830395"/>
    </source>
</evidence>
<keyword evidence="2" id="KW-1185">Reference proteome</keyword>
<sequence length="89" mass="9817">SYFSFSRPTECLADSANLQAAALQRAGSDVRIFLSFFSAPPVLASLQGHGCEKVPKHLRCGRRWEETGEPKGNSHGHREDMQNSTQTVI</sequence>
<organism evidence="1 2">
    <name type="scientific">Pangasius djambal</name>
    <dbReference type="NCBI Taxonomy" id="1691987"/>
    <lineage>
        <taxon>Eukaryota</taxon>
        <taxon>Metazoa</taxon>
        <taxon>Chordata</taxon>
        <taxon>Craniata</taxon>
        <taxon>Vertebrata</taxon>
        <taxon>Euteleostomi</taxon>
        <taxon>Actinopterygii</taxon>
        <taxon>Neopterygii</taxon>
        <taxon>Teleostei</taxon>
        <taxon>Ostariophysi</taxon>
        <taxon>Siluriformes</taxon>
        <taxon>Pangasiidae</taxon>
        <taxon>Pangasius</taxon>
    </lineage>
</organism>
<accession>A0ACC5ZAW8</accession>